<dbReference type="AlphaFoldDB" id="A0A561W565"/>
<comment type="caution">
    <text evidence="1">The sequence shown here is derived from an EMBL/GenBank/DDBJ whole genome shotgun (WGS) entry which is preliminary data.</text>
</comment>
<reference evidence="1 2" key="1">
    <citation type="submission" date="2019-06" db="EMBL/GenBank/DDBJ databases">
        <title>Sequencing the genomes of 1000 actinobacteria strains.</title>
        <authorList>
            <person name="Klenk H.-P."/>
        </authorList>
    </citation>
    <scope>NUCLEOTIDE SEQUENCE [LARGE SCALE GENOMIC DNA]</scope>
    <source>
        <strain evidence="1 2">DSM 45885</strain>
    </source>
</reference>
<gene>
    <name evidence="1" type="ORF">FHU34_114387</name>
</gene>
<keyword evidence="2" id="KW-1185">Reference proteome</keyword>
<evidence type="ECO:0000313" key="2">
    <source>
        <dbReference type="Proteomes" id="UP000317685"/>
    </source>
</evidence>
<dbReference type="Proteomes" id="UP000317685">
    <property type="component" value="Unassembled WGS sequence"/>
</dbReference>
<dbReference type="EMBL" id="VIWZ01000001">
    <property type="protein sequence ID" value="TWG19012.1"/>
    <property type="molecule type" value="Genomic_DNA"/>
</dbReference>
<accession>A0A561W565</accession>
<evidence type="ECO:0000313" key="1">
    <source>
        <dbReference type="EMBL" id="TWG19012.1"/>
    </source>
</evidence>
<proteinExistence type="predicted"/>
<sequence length="100" mass="11292">MSPAAWDEKGECECHLYAAALRASVVTEGPVDLFIEIPIAGKYRARLYVKGREDLIRAFEGWSLEPAELNEGAFESMDNDEAPTFPRGFEKFLIQLWPRG</sequence>
<name>A0A561W565_9ACTN</name>
<protein>
    <submittedName>
        <fullName evidence="1">Uncharacterized protein</fullName>
    </submittedName>
</protein>
<organism evidence="1 2">
    <name type="scientific">Micromonospora taraxaci</name>
    <dbReference type="NCBI Taxonomy" id="1316803"/>
    <lineage>
        <taxon>Bacteria</taxon>
        <taxon>Bacillati</taxon>
        <taxon>Actinomycetota</taxon>
        <taxon>Actinomycetes</taxon>
        <taxon>Micromonosporales</taxon>
        <taxon>Micromonosporaceae</taxon>
        <taxon>Micromonospora</taxon>
    </lineage>
</organism>